<dbReference type="GO" id="GO:0030677">
    <property type="term" value="C:ribonuclease P complex"/>
    <property type="evidence" value="ECO:0007669"/>
    <property type="project" value="InterPro"/>
</dbReference>
<name>A0A8B8E3I6_CRAVI</name>
<dbReference type="Pfam" id="PF01900">
    <property type="entry name" value="RNase_P_Rpp14"/>
    <property type="match status" value="1"/>
</dbReference>
<evidence type="ECO:0000313" key="8">
    <source>
        <dbReference type="RefSeq" id="XP_022334765.1"/>
    </source>
</evidence>
<sequence length="147" mass="17340">MVRQKNRYLLCEIIYIDGKRLHRNLQERDIYHCVRNAVSREHGEYGIAVILRSLSVQAYFHPNMVMIKVSRDAHKMLQSALFFIRKVGQYDAFFNTLHISGTIRTCQKFYVNYLRRELPKLLKECKTPEEEKEVKKAISSCVSVEVT</sequence>
<dbReference type="PANTHER" id="PTHR48414:SF1">
    <property type="entry name" value="POP5 HOMOLOG, RIBONUCLEASE P_MRP SUBUNIT"/>
    <property type="match status" value="1"/>
</dbReference>
<keyword evidence="4 6" id="KW-0539">Nucleus</keyword>
<evidence type="ECO:0000256" key="3">
    <source>
        <dbReference type="ARBA" id="ARBA00022694"/>
    </source>
</evidence>
<dbReference type="AlphaFoldDB" id="A0A8B8E3I6"/>
<dbReference type="PIRSF" id="PIRSF023803">
    <property type="entry name" value="Ribonuclease_P_prd"/>
    <property type="match status" value="1"/>
</dbReference>
<evidence type="ECO:0000256" key="6">
    <source>
        <dbReference type="PIRNR" id="PIRNR023803"/>
    </source>
</evidence>
<dbReference type="GeneID" id="111131492"/>
<dbReference type="Gene3D" id="3.30.70.3250">
    <property type="entry name" value="Ribonuclease P, Pop5 subunit"/>
    <property type="match status" value="1"/>
</dbReference>
<comment type="subcellular location">
    <subcellularLocation>
        <location evidence="6">Nucleus</location>
        <location evidence="6">Nucleolus</location>
    </subcellularLocation>
</comment>
<dbReference type="OrthoDB" id="24745at2759"/>
<keyword evidence="3 6" id="KW-0819">tRNA processing</keyword>
<keyword evidence="2" id="KW-0698">rRNA processing</keyword>
<dbReference type="GO" id="GO:0033204">
    <property type="term" value="F:ribonuclease P RNA binding"/>
    <property type="evidence" value="ECO:0007669"/>
    <property type="project" value="InterPro"/>
</dbReference>
<evidence type="ECO:0000313" key="7">
    <source>
        <dbReference type="Proteomes" id="UP000694844"/>
    </source>
</evidence>
<accession>A0A8B8E3I6</accession>
<dbReference type="InterPro" id="IPR002759">
    <property type="entry name" value="Pop5/Rpp14/Rnp2-like"/>
</dbReference>
<dbReference type="KEGG" id="cvn:111131492"/>
<evidence type="ECO:0000256" key="1">
    <source>
        <dbReference type="ARBA" id="ARBA00010800"/>
    </source>
</evidence>
<dbReference type="Proteomes" id="UP000694844">
    <property type="component" value="Chromosome 4"/>
</dbReference>
<evidence type="ECO:0000256" key="2">
    <source>
        <dbReference type="ARBA" id="ARBA00022552"/>
    </source>
</evidence>
<proteinExistence type="inferred from homology"/>
<reference evidence="8" key="1">
    <citation type="submission" date="2025-08" db="UniProtKB">
        <authorList>
            <consortium name="RefSeq"/>
        </authorList>
    </citation>
    <scope>IDENTIFICATION</scope>
    <source>
        <tissue evidence="8">Whole sample</tissue>
    </source>
</reference>
<gene>
    <name evidence="8" type="primary">LOC111131492</name>
</gene>
<evidence type="ECO:0000256" key="5">
    <source>
        <dbReference type="ARBA" id="ARBA00044198"/>
    </source>
</evidence>
<dbReference type="SUPFAM" id="SSF160350">
    <property type="entry name" value="Rnp2-like"/>
    <property type="match status" value="1"/>
</dbReference>
<dbReference type="GO" id="GO:0005730">
    <property type="term" value="C:nucleolus"/>
    <property type="evidence" value="ECO:0007669"/>
    <property type="project" value="UniProtKB-SubCell"/>
</dbReference>
<evidence type="ECO:0000256" key="4">
    <source>
        <dbReference type="ARBA" id="ARBA00023242"/>
    </source>
</evidence>
<organism evidence="7 8">
    <name type="scientific">Crassostrea virginica</name>
    <name type="common">Eastern oyster</name>
    <dbReference type="NCBI Taxonomy" id="6565"/>
    <lineage>
        <taxon>Eukaryota</taxon>
        <taxon>Metazoa</taxon>
        <taxon>Spiralia</taxon>
        <taxon>Lophotrochozoa</taxon>
        <taxon>Mollusca</taxon>
        <taxon>Bivalvia</taxon>
        <taxon>Autobranchia</taxon>
        <taxon>Pteriomorphia</taxon>
        <taxon>Ostreida</taxon>
        <taxon>Ostreoidea</taxon>
        <taxon>Ostreidae</taxon>
        <taxon>Crassostrea</taxon>
    </lineage>
</organism>
<dbReference type="InterPro" id="IPR016819">
    <property type="entry name" value="RNase_P/MRP_POP5"/>
</dbReference>
<dbReference type="GO" id="GO:0006364">
    <property type="term" value="P:rRNA processing"/>
    <property type="evidence" value="ECO:0007669"/>
    <property type="project" value="UniProtKB-KW"/>
</dbReference>
<protein>
    <recommendedName>
        <fullName evidence="5 6">Ribonuclease P/MRP protein subunit POP5</fullName>
    </recommendedName>
</protein>
<dbReference type="GO" id="GO:0001682">
    <property type="term" value="P:tRNA 5'-leader removal"/>
    <property type="evidence" value="ECO:0007669"/>
    <property type="project" value="InterPro"/>
</dbReference>
<keyword evidence="7" id="KW-1185">Reference proteome</keyword>
<comment type="function">
    <text evidence="6">Component of ribonuclease P, a protein complex that generates mature tRNA molecules by cleaving their 5'-ends.</text>
</comment>
<comment type="similarity">
    <text evidence="1 6">Belongs to the eukaryotic/archaeal RNase P protein component 2 family.</text>
</comment>
<dbReference type="InterPro" id="IPR038085">
    <property type="entry name" value="Rnp2-like_sf"/>
</dbReference>
<dbReference type="PANTHER" id="PTHR48414">
    <property type="entry name" value="POP5 HOMOLOG, RIBONUCLEASE P_MRP SUBUNIT"/>
    <property type="match status" value="1"/>
</dbReference>
<dbReference type="RefSeq" id="XP_022334765.1">
    <property type="nucleotide sequence ID" value="XM_022479057.1"/>
</dbReference>